<dbReference type="AlphaFoldDB" id="A0AAV2C0Q6"/>
<organism evidence="1 2">
    <name type="scientific">Larinioides sclopetarius</name>
    <dbReference type="NCBI Taxonomy" id="280406"/>
    <lineage>
        <taxon>Eukaryota</taxon>
        <taxon>Metazoa</taxon>
        <taxon>Ecdysozoa</taxon>
        <taxon>Arthropoda</taxon>
        <taxon>Chelicerata</taxon>
        <taxon>Arachnida</taxon>
        <taxon>Araneae</taxon>
        <taxon>Araneomorphae</taxon>
        <taxon>Entelegynae</taxon>
        <taxon>Araneoidea</taxon>
        <taxon>Araneidae</taxon>
        <taxon>Larinioides</taxon>
    </lineage>
</organism>
<comment type="caution">
    <text evidence="1">The sequence shown here is derived from an EMBL/GenBank/DDBJ whole genome shotgun (WGS) entry which is preliminary data.</text>
</comment>
<protein>
    <submittedName>
        <fullName evidence="1">Uncharacterized protein</fullName>
    </submittedName>
</protein>
<dbReference type="EMBL" id="CAXIEN010001197">
    <property type="protein sequence ID" value="CAL1302082.1"/>
    <property type="molecule type" value="Genomic_DNA"/>
</dbReference>
<dbReference type="Proteomes" id="UP001497382">
    <property type="component" value="Unassembled WGS sequence"/>
</dbReference>
<keyword evidence="2" id="KW-1185">Reference proteome</keyword>
<name>A0AAV2C0Q6_9ARAC</name>
<evidence type="ECO:0000313" key="2">
    <source>
        <dbReference type="Proteomes" id="UP001497382"/>
    </source>
</evidence>
<proteinExistence type="predicted"/>
<accession>A0AAV2C0Q6</accession>
<sequence>MSLSMYSTSENLSVEEDKNILKSCQICGRTFNPKSLACNFKKENMLLIQNSNTST</sequence>
<gene>
    <name evidence="1" type="ORF">LARSCL_LOCUS22883</name>
</gene>
<reference evidence="1 2" key="1">
    <citation type="submission" date="2024-04" db="EMBL/GenBank/DDBJ databases">
        <authorList>
            <person name="Rising A."/>
            <person name="Reimegard J."/>
            <person name="Sonavane S."/>
            <person name="Akerstrom W."/>
            <person name="Nylinder S."/>
            <person name="Hedman E."/>
            <person name="Kallberg Y."/>
        </authorList>
    </citation>
    <scope>NUCLEOTIDE SEQUENCE [LARGE SCALE GENOMIC DNA]</scope>
</reference>
<evidence type="ECO:0000313" key="1">
    <source>
        <dbReference type="EMBL" id="CAL1302082.1"/>
    </source>
</evidence>